<dbReference type="PROSITE" id="PS51257">
    <property type="entry name" value="PROKAR_LIPOPROTEIN"/>
    <property type="match status" value="1"/>
</dbReference>
<dbReference type="EMBL" id="RBEE01000012">
    <property type="protein sequence ID" value="RNL54072.1"/>
    <property type="molecule type" value="Genomic_DNA"/>
</dbReference>
<evidence type="ECO:0000313" key="4">
    <source>
        <dbReference type="Proteomes" id="UP000274046"/>
    </source>
</evidence>
<feature type="signal peptide" evidence="1">
    <location>
        <begin position="1"/>
        <end position="23"/>
    </location>
</feature>
<dbReference type="OrthoDB" id="749571at2"/>
<dbReference type="AlphaFoldDB" id="A0A3N0BXT1"/>
<keyword evidence="4" id="KW-1185">Reference proteome</keyword>
<accession>A0A3N0BXT1</accession>
<proteinExistence type="predicted"/>
<dbReference type="Pfam" id="PF14344">
    <property type="entry name" value="DUF4397"/>
    <property type="match status" value="1"/>
</dbReference>
<dbReference type="Proteomes" id="UP000274046">
    <property type="component" value="Unassembled WGS sequence"/>
</dbReference>
<keyword evidence="1" id="KW-0732">Signal</keyword>
<gene>
    <name evidence="3" type="ORF">D7004_08200</name>
</gene>
<dbReference type="InterPro" id="IPR025510">
    <property type="entry name" value="DUF4397"/>
</dbReference>
<organism evidence="3 4">
    <name type="scientific">Pedobacter jejuensis</name>
    <dbReference type="NCBI Taxonomy" id="1268550"/>
    <lineage>
        <taxon>Bacteria</taxon>
        <taxon>Pseudomonadati</taxon>
        <taxon>Bacteroidota</taxon>
        <taxon>Sphingobacteriia</taxon>
        <taxon>Sphingobacteriales</taxon>
        <taxon>Sphingobacteriaceae</taxon>
        <taxon>Pedobacter</taxon>
    </lineage>
</organism>
<feature type="domain" description="DUF4397" evidence="2">
    <location>
        <begin position="35"/>
        <end position="140"/>
    </location>
</feature>
<reference evidence="3 4" key="1">
    <citation type="submission" date="2018-10" db="EMBL/GenBank/DDBJ databases">
        <title>Genome sequencing of Pedobacter jejuensis TNB23.</title>
        <authorList>
            <person name="Cho Y.-J."/>
            <person name="Cho A."/>
            <person name="Kim O.-S."/>
        </authorList>
    </citation>
    <scope>NUCLEOTIDE SEQUENCE [LARGE SCALE GENOMIC DNA]</scope>
    <source>
        <strain evidence="3 4">TNB23</strain>
    </source>
</reference>
<comment type="caution">
    <text evidence="3">The sequence shown here is derived from an EMBL/GenBank/DDBJ whole genome shotgun (WGS) entry which is preliminary data.</text>
</comment>
<name>A0A3N0BXT1_9SPHI</name>
<evidence type="ECO:0000256" key="1">
    <source>
        <dbReference type="SAM" id="SignalP"/>
    </source>
</evidence>
<dbReference type="RefSeq" id="WP_123205396.1">
    <property type="nucleotide sequence ID" value="NZ_RBEE01000012.1"/>
</dbReference>
<evidence type="ECO:0000313" key="3">
    <source>
        <dbReference type="EMBL" id="RNL54072.1"/>
    </source>
</evidence>
<sequence length="226" mass="24967">MKIKPSQFFKIFIFMGAICLMMACVKNDNFELDTKVRFFNVVDGVAQDFYLNGVRVSTGINYDANSDYIVTFGNKEYTIISKNTATQLSNDTVKKTLEVGKNYSVFYSKTTAKDSVLKVLEDDLTPDTSASRLFFINAGFTLPSKVAITNKSSSFSITLGNGETNGYIKMPTGENSELYLNLVGSSDVDTIPSTNFYKGKTYTIVIDGVNKGNDVGKLKTRLIVNN</sequence>
<protein>
    <submittedName>
        <fullName evidence="3">DUF4397 domain-containing protein</fullName>
    </submittedName>
</protein>
<evidence type="ECO:0000259" key="2">
    <source>
        <dbReference type="Pfam" id="PF14344"/>
    </source>
</evidence>
<feature type="chain" id="PRO_5018294638" evidence="1">
    <location>
        <begin position="24"/>
        <end position="226"/>
    </location>
</feature>